<evidence type="ECO:0000256" key="3">
    <source>
        <dbReference type="ARBA" id="ARBA00004667"/>
    </source>
</evidence>
<keyword evidence="11" id="KW-0547">Nucleotide-binding</keyword>
<dbReference type="AlphaFoldDB" id="A0A8H7HMJ4"/>
<dbReference type="Gene3D" id="3.40.190.10">
    <property type="entry name" value="Periplasmic binding protein-like II"/>
    <property type="match status" value="2"/>
</dbReference>
<evidence type="ECO:0000256" key="10">
    <source>
        <dbReference type="ARBA" id="ARBA00022679"/>
    </source>
</evidence>
<gene>
    <name evidence="16" type="ORF">RHS03_08307</name>
</gene>
<dbReference type="Pfam" id="PF10681">
    <property type="entry name" value="Rot1"/>
    <property type="match status" value="1"/>
</dbReference>
<dbReference type="GO" id="GO:0000287">
    <property type="term" value="F:magnesium ion binding"/>
    <property type="evidence" value="ECO:0007669"/>
    <property type="project" value="InterPro"/>
</dbReference>
<dbReference type="GO" id="GO:0003879">
    <property type="term" value="F:ATP phosphoribosyltransferase activity"/>
    <property type="evidence" value="ECO:0007669"/>
    <property type="project" value="UniProtKB-EC"/>
</dbReference>
<dbReference type="InterPro" id="IPR011322">
    <property type="entry name" value="N-reg_PII-like_a/b"/>
</dbReference>
<dbReference type="NCBIfam" id="TIGR03455">
    <property type="entry name" value="HisG_C-term"/>
    <property type="match status" value="1"/>
</dbReference>
<feature type="non-terminal residue" evidence="16">
    <location>
        <position position="1"/>
    </location>
</feature>
<evidence type="ECO:0000256" key="12">
    <source>
        <dbReference type="ARBA" id="ARBA00022840"/>
    </source>
</evidence>
<dbReference type="GO" id="GO:0006458">
    <property type="term" value="P:'de novo' protein folding"/>
    <property type="evidence" value="ECO:0007669"/>
    <property type="project" value="InterPro"/>
</dbReference>
<dbReference type="GO" id="GO:0005783">
    <property type="term" value="C:endoplasmic reticulum"/>
    <property type="evidence" value="ECO:0007669"/>
    <property type="project" value="InterPro"/>
</dbReference>
<keyword evidence="7" id="KW-0963">Cytoplasm</keyword>
<dbReference type="HAMAP" id="MF_00079">
    <property type="entry name" value="HisG_Long"/>
    <property type="match status" value="1"/>
</dbReference>
<feature type="domain" description="Histidine biosynthesis HisG C-terminal" evidence="15">
    <location>
        <begin position="232"/>
        <end position="303"/>
    </location>
</feature>
<keyword evidence="10 16" id="KW-0808">Transferase</keyword>
<dbReference type="NCBIfam" id="TIGR00070">
    <property type="entry name" value="hisG"/>
    <property type="match status" value="1"/>
</dbReference>
<dbReference type="GO" id="GO:0000105">
    <property type="term" value="P:L-histidine biosynthetic process"/>
    <property type="evidence" value="ECO:0007669"/>
    <property type="project" value="UniProtKB-UniPathway"/>
</dbReference>
<dbReference type="FunFam" id="3.30.70.120:FF:000003">
    <property type="entry name" value="ATP phosphoribosyltransferase"/>
    <property type="match status" value="1"/>
</dbReference>
<keyword evidence="13" id="KW-0368">Histidine biosynthesis</keyword>
<evidence type="ECO:0000313" key="16">
    <source>
        <dbReference type="EMBL" id="KAF8693854.1"/>
    </source>
</evidence>
<dbReference type="SUPFAM" id="SSF53850">
    <property type="entry name" value="Periplasmic binding protein-like II"/>
    <property type="match status" value="1"/>
</dbReference>
<feature type="domain" description="ATP phosphoribosyltransferase catalytic" evidence="14">
    <location>
        <begin position="60"/>
        <end position="223"/>
    </location>
</feature>
<dbReference type="EMBL" id="JACYCD010000465">
    <property type="protein sequence ID" value="KAF8693854.1"/>
    <property type="molecule type" value="Genomic_DNA"/>
</dbReference>
<evidence type="ECO:0000256" key="7">
    <source>
        <dbReference type="ARBA" id="ARBA00022490"/>
    </source>
</evidence>
<dbReference type="InterPro" id="IPR013115">
    <property type="entry name" value="HisG_C"/>
</dbReference>
<evidence type="ECO:0000256" key="2">
    <source>
        <dbReference type="ARBA" id="ARBA00004496"/>
    </source>
</evidence>
<keyword evidence="12" id="KW-0067">ATP-binding</keyword>
<evidence type="ECO:0000259" key="15">
    <source>
        <dbReference type="Pfam" id="PF08029"/>
    </source>
</evidence>
<proteinExistence type="inferred from homology"/>
<comment type="similarity">
    <text evidence="4">Belongs to the ATP phosphoribosyltransferase family.</text>
</comment>
<evidence type="ECO:0000256" key="5">
    <source>
        <dbReference type="ARBA" id="ARBA00011946"/>
    </source>
</evidence>
<accession>A0A8H7HMJ4</accession>
<dbReference type="FunFam" id="3.40.190.10:FF:000123">
    <property type="entry name" value="HIS1p ATP phosphoribosyltransferase"/>
    <property type="match status" value="1"/>
</dbReference>
<dbReference type="Pfam" id="PF08029">
    <property type="entry name" value="HisG_C"/>
    <property type="match status" value="1"/>
</dbReference>
<dbReference type="InterPro" id="IPR015867">
    <property type="entry name" value="N-reg_PII/ATP_PRibTrfase_C"/>
</dbReference>
<dbReference type="SUPFAM" id="SSF54913">
    <property type="entry name" value="GlnB-like"/>
    <property type="match status" value="1"/>
</dbReference>
<reference evidence="16" key="1">
    <citation type="submission" date="2020-09" db="EMBL/GenBank/DDBJ databases">
        <title>Comparative genome analyses of four rice-infecting Rhizoctonia solani isolates reveal extensive enrichment of homogalacturonan modification genes.</title>
        <authorList>
            <person name="Lee D.-Y."/>
            <person name="Jeon J."/>
            <person name="Kim K.-T."/>
            <person name="Cheong K."/>
            <person name="Song H."/>
            <person name="Choi G."/>
            <person name="Ko J."/>
            <person name="Opiyo S.O."/>
            <person name="Zuo S."/>
            <person name="Madhav S."/>
            <person name="Lee Y.-H."/>
            <person name="Wang G.-L."/>
        </authorList>
    </citation>
    <scope>NUCLEOTIDE SEQUENCE</scope>
    <source>
        <strain evidence="16">AG1-IA WGL</strain>
    </source>
</reference>
<protein>
    <recommendedName>
        <fullName evidence="6">ATP phosphoribosyltransferase</fullName>
        <ecNumber evidence="5">2.4.2.17</ecNumber>
    </recommendedName>
</protein>
<keyword evidence="8" id="KW-0028">Amino-acid biosynthesis</keyword>
<dbReference type="PANTHER" id="PTHR21403:SF8">
    <property type="entry name" value="ATP PHOSPHORIBOSYLTRANSFERASE"/>
    <property type="match status" value="1"/>
</dbReference>
<dbReference type="InterPro" id="IPR018198">
    <property type="entry name" value="ATP_PRibTrfase_CS"/>
</dbReference>
<evidence type="ECO:0000256" key="13">
    <source>
        <dbReference type="ARBA" id="ARBA00023102"/>
    </source>
</evidence>
<dbReference type="GO" id="GO:0005524">
    <property type="term" value="F:ATP binding"/>
    <property type="evidence" value="ECO:0007669"/>
    <property type="project" value="UniProtKB-KW"/>
</dbReference>
<comment type="catalytic activity">
    <reaction evidence="1">
        <text>1-(5-phospho-beta-D-ribosyl)-ATP + diphosphate = 5-phospho-alpha-D-ribose 1-diphosphate + ATP</text>
        <dbReference type="Rhea" id="RHEA:18473"/>
        <dbReference type="ChEBI" id="CHEBI:30616"/>
        <dbReference type="ChEBI" id="CHEBI:33019"/>
        <dbReference type="ChEBI" id="CHEBI:58017"/>
        <dbReference type="ChEBI" id="CHEBI:73183"/>
        <dbReference type="EC" id="2.4.2.17"/>
    </reaction>
</comment>
<dbReference type="Proteomes" id="UP000602905">
    <property type="component" value="Unassembled WGS sequence"/>
</dbReference>
<keyword evidence="9 16" id="KW-0328">Glycosyltransferase</keyword>
<comment type="caution">
    <text evidence="16">The sequence shown here is derived from an EMBL/GenBank/DDBJ whole genome shotgun (WGS) entry which is preliminary data.</text>
</comment>
<evidence type="ECO:0000256" key="6">
    <source>
        <dbReference type="ARBA" id="ARBA00020998"/>
    </source>
</evidence>
<evidence type="ECO:0000256" key="9">
    <source>
        <dbReference type="ARBA" id="ARBA00022676"/>
    </source>
</evidence>
<dbReference type="OrthoDB" id="2574at2759"/>
<evidence type="ECO:0000256" key="8">
    <source>
        <dbReference type="ARBA" id="ARBA00022605"/>
    </source>
</evidence>
<dbReference type="InterPro" id="IPR001348">
    <property type="entry name" value="ATP_PRibTrfase_HisG"/>
</dbReference>
<name>A0A8H7HMJ4_9AGAM</name>
<evidence type="ECO:0000256" key="1">
    <source>
        <dbReference type="ARBA" id="ARBA00000915"/>
    </source>
</evidence>
<organism evidence="16 17">
    <name type="scientific">Rhizoctonia solani</name>
    <dbReference type="NCBI Taxonomy" id="456999"/>
    <lineage>
        <taxon>Eukaryota</taxon>
        <taxon>Fungi</taxon>
        <taxon>Dikarya</taxon>
        <taxon>Basidiomycota</taxon>
        <taxon>Agaricomycotina</taxon>
        <taxon>Agaricomycetes</taxon>
        <taxon>Cantharellales</taxon>
        <taxon>Ceratobasidiaceae</taxon>
        <taxon>Rhizoctonia</taxon>
    </lineage>
</organism>
<evidence type="ECO:0000256" key="11">
    <source>
        <dbReference type="ARBA" id="ARBA00022741"/>
    </source>
</evidence>
<comment type="subcellular location">
    <subcellularLocation>
        <location evidence="2">Cytoplasm</location>
    </subcellularLocation>
</comment>
<dbReference type="Pfam" id="PF01634">
    <property type="entry name" value="HisG"/>
    <property type="match status" value="1"/>
</dbReference>
<dbReference type="Gene3D" id="3.30.70.120">
    <property type="match status" value="1"/>
</dbReference>
<dbReference type="InterPro" id="IPR013820">
    <property type="entry name" value="ATP_PRibTrfase_cat"/>
</dbReference>
<dbReference type="InterPro" id="IPR020621">
    <property type="entry name" value="ATP-PRT_HisG_long"/>
</dbReference>
<comment type="pathway">
    <text evidence="3">Amino-acid biosynthesis; L-histidine biosynthesis; L-histidine from 5-phospho-alpha-D-ribose 1-diphosphate: step 1/9.</text>
</comment>
<dbReference type="PROSITE" id="PS01316">
    <property type="entry name" value="ATP_P_PHORIBOSYLTR"/>
    <property type="match status" value="1"/>
</dbReference>
<evidence type="ECO:0000313" key="17">
    <source>
        <dbReference type="Proteomes" id="UP000602905"/>
    </source>
</evidence>
<dbReference type="EC" id="2.4.2.17" evidence="5"/>
<dbReference type="PANTHER" id="PTHR21403">
    <property type="entry name" value="ATP PHOSPHORIBOSYLTRANSFERASE ATP-PRTASE"/>
    <property type="match status" value="1"/>
</dbReference>
<dbReference type="InterPro" id="IPR019623">
    <property type="entry name" value="Rot1"/>
</dbReference>
<evidence type="ECO:0000259" key="14">
    <source>
        <dbReference type="Pfam" id="PF01634"/>
    </source>
</evidence>
<evidence type="ECO:0000256" key="4">
    <source>
        <dbReference type="ARBA" id="ARBA00009372"/>
    </source>
</evidence>
<sequence>MDLISESIKGRLLFAIPKKGRLYEKSIQLLHGADVQYTRSHRLDVALVRNLNIALVFLPAADIPRFVGEGNVDLGITGQDVILEAEMEGHTTQLLKLGFGKCKLQVQVPEKGEFNQLESASLVGRRIVTSFEVLARKYFEKLDQEHGLQAEQKTNIEYVGGSVEAACALGLADGIVDLVESGDTMRAAGLHAIATLLESEAVLITSSKPKHPHFLPLQNQITQRIAGVLASQKFVVCQYNVRREKLAEATKVTPGRRAATVSPLEDGEWVAVSSMVEATRAADVMDQLVNIGAEDVLIIKLDNCQECYTMVTWKRKLFVSSAPPPSSPCPLSPSTLPSLLPSLKFNMKWSALVATAVAPLVALAQDIVYDAIHNATSIQGTWSSGSQHVRTGPDFANPLNSSFIYPSTAGISYSFTNDGFWEQALYRFEGNASYPQCIKGIVIFQHGTYQLNSNGSISLTPWWQDGRIQVQDPCAPVSNIITLYNQTEYMVQWRIFRDPTYGPKLHLFQYDGAPLAPMFLVADPPNMLPTRVLAVNLTEVVEDPSST</sequence>
<dbReference type="UniPathway" id="UPA00031">
    <property type="reaction ID" value="UER00006"/>
</dbReference>